<protein>
    <submittedName>
        <fullName evidence="1">ARID DNA-binding domain-containing protein</fullName>
    </submittedName>
</protein>
<evidence type="ECO:0000313" key="2">
    <source>
        <dbReference type="Proteomes" id="UP000245207"/>
    </source>
</evidence>
<dbReference type="EMBL" id="PKPP01011121">
    <property type="protein sequence ID" value="PWA44727.1"/>
    <property type="molecule type" value="Genomic_DNA"/>
</dbReference>
<dbReference type="STRING" id="35608.A0A2U1L6U1"/>
<name>A0A2U1L6U1_ARTAN</name>
<proteinExistence type="predicted"/>
<gene>
    <name evidence="1" type="ORF">CTI12_AA524030</name>
</gene>
<comment type="caution">
    <text evidence="1">The sequence shown here is derived from an EMBL/GenBank/DDBJ whole genome shotgun (WGS) entry which is preliminary data.</text>
</comment>
<organism evidence="1 2">
    <name type="scientific">Artemisia annua</name>
    <name type="common">Sweet wormwood</name>
    <dbReference type="NCBI Taxonomy" id="35608"/>
    <lineage>
        <taxon>Eukaryota</taxon>
        <taxon>Viridiplantae</taxon>
        <taxon>Streptophyta</taxon>
        <taxon>Embryophyta</taxon>
        <taxon>Tracheophyta</taxon>
        <taxon>Spermatophyta</taxon>
        <taxon>Magnoliopsida</taxon>
        <taxon>eudicotyledons</taxon>
        <taxon>Gunneridae</taxon>
        <taxon>Pentapetalae</taxon>
        <taxon>asterids</taxon>
        <taxon>campanulids</taxon>
        <taxon>Asterales</taxon>
        <taxon>Asteraceae</taxon>
        <taxon>Asteroideae</taxon>
        <taxon>Anthemideae</taxon>
        <taxon>Artemisiinae</taxon>
        <taxon>Artemisia</taxon>
    </lineage>
</organism>
<dbReference type="OrthoDB" id="1678912at2759"/>
<dbReference type="Proteomes" id="UP000245207">
    <property type="component" value="Unassembled WGS sequence"/>
</dbReference>
<reference evidence="1 2" key="1">
    <citation type="journal article" date="2018" name="Mol. Plant">
        <title>The genome of Artemisia annua provides insight into the evolution of Asteraceae family and artemisinin biosynthesis.</title>
        <authorList>
            <person name="Shen Q."/>
            <person name="Zhang L."/>
            <person name="Liao Z."/>
            <person name="Wang S."/>
            <person name="Yan T."/>
            <person name="Shi P."/>
            <person name="Liu M."/>
            <person name="Fu X."/>
            <person name="Pan Q."/>
            <person name="Wang Y."/>
            <person name="Lv Z."/>
            <person name="Lu X."/>
            <person name="Zhang F."/>
            <person name="Jiang W."/>
            <person name="Ma Y."/>
            <person name="Chen M."/>
            <person name="Hao X."/>
            <person name="Li L."/>
            <person name="Tang Y."/>
            <person name="Lv G."/>
            <person name="Zhou Y."/>
            <person name="Sun X."/>
            <person name="Brodelius P.E."/>
            <person name="Rose J.K.C."/>
            <person name="Tang K."/>
        </authorList>
    </citation>
    <scope>NUCLEOTIDE SEQUENCE [LARGE SCALE GENOMIC DNA]</scope>
    <source>
        <strain evidence="2">cv. Huhao1</strain>
        <tissue evidence="1">Leaf</tissue>
    </source>
</reference>
<sequence>MDGARGVATRKWVLCSKIDFGIRTESHGCVHRVFKKIYDVFAQAVCLEEKAKTILSCEVQISEFKDVVRMLEDLTAIIPNLDAVKGALSVAKSWLTKSMFL</sequence>
<keyword evidence="2" id="KW-1185">Reference proteome</keyword>
<accession>A0A2U1L6U1</accession>
<dbReference type="AlphaFoldDB" id="A0A2U1L6U1"/>
<dbReference type="GO" id="GO:0003677">
    <property type="term" value="F:DNA binding"/>
    <property type="evidence" value="ECO:0007669"/>
    <property type="project" value="UniProtKB-KW"/>
</dbReference>
<evidence type="ECO:0000313" key="1">
    <source>
        <dbReference type="EMBL" id="PWA44727.1"/>
    </source>
</evidence>
<keyword evidence="1" id="KW-0238">DNA-binding</keyword>